<keyword evidence="2" id="KW-0119">Carbohydrate metabolism</keyword>
<evidence type="ECO:0000313" key="7">
    <source>
        <dbReference type="Proteomes" id="UP000199050"/>
    </source>
</evidence>
<comment type="similarity">
    <text evidence="3">Belongs to the C-glycoside deglycosidase beta subunit family.</text>
</comment>
<dbReference type="EMBL" id="FNDX01000012">
    <property type="protein sequence ID" value="SDJ14149.1"/>
    <property type="molecule type" value="Genomic_DNA"/>
</dbReference>
<dbReference type="STRING" id="1174501.SAMN05216192_11251"/>
<dbReference type="RefSeq" id="WP_090714685.1">
    <property type="nucleotide sequence ID" value="NZ_CBCSKY010000025.1"/>
</dbReference>
<accession>A0A1G8RB43</accession>
<feature type="domain" description="C-glycoside deglycosidase beta subunit" evidence="5">
    <location>
        <begin position="2"/>
        <end position="114"/>
    </location>
</feature>
<protein>
    <recommendedName>
        <fullName evidence="4">C-deglycosylation enzyme beta subunit</fullName>
    </recommendedName>
</protein>
<reference evidence="7" key="1">
    <citation type="submission" date="2016-10" db="EMBL/GenBank/DDBJ databases">
        <authorList>
            <person name="Varghese N."/>
            <person name="Submissions S."/>
        </authorList>
    </citation>
    <scope>NUCLEOTIDE SEQUENCE [LARGE SCALE GENOMIC DNA]</scope>
    <source>
        <strain evidence="7">CGMCC 1.11012</strain>
    </source>
</reference>
<keyword evidence="1" id="KW-0456">Lyase</keyword>
<dbReference type="Pfam" id="PF19906">
    <property type="entry name" value="CGDB"/>
    <property type="match status" value="1"/>
</dbReference>
<dbReference type="AlphaFoldDB" id="A0A1G8RB43"/>
<evidence type="ECO:0000256" key="1">
    <source>
        <dbReference type="ARBA" id="ARBA00023239"/>
    </source>
</evidence>
<dbReference type="Proteomes" id="UP000199050">
    <property type="component" value="Unassembled WGS sequence"/>
</dbReference>
<evidence type="ECO:0000259" key="5">
    <source>
        <dbReference type="Pfam" id="PF19906"/>
    </source>
</evidence>
<evidence type="ECO:0000256" key="3">
    <source>
        <dbReference type="ARBA" id="ARBA00046336"/>
    </source>
</evidence>
<name>A0A1G8RB43_9BACL</name>
<dbReference type="InterPro" id="IPR045959">
    <property type="entry name" value="CGDB"/>
</dbReference>
<evidence type="ECO:0000256" key="4">
    <source>
        <dbReference type="ARBA" id="ARBA00047208"/>
    </source>
</evidence>
<dbReference type="OrthoDB" id="1956341at2"/>
<organism evidence="6 7">
    <name type="scientific">Paenibacillus typhae</name>
    <dbReference type="NCBI Taxonomy" id="1174501"/>
    <lineage>
        <taxon>Bacteria</taxon>
        <taxon>Bacillati</taxon>
        <taxon>Bacillota</taxon>
        <taxon>Bacilli</taxon>
        <taxon>Bacillales</taxon>
        <taxon>Paenibacillaceae</taxon>
        <taxon>Paenibacillus</taxon>
    </lineage>
</organism>
<gene>
    <name evidence="6" type="ORF">SAMN05216192_11251</name>
</gene>
<evidence type="ECO:0000256" key="2">
    <source>
        <dbReference type="ARBA" id="ARBA00023277"/>
    </source>
</evidence>
<dbReference type="GO" id="GO:0016829">
    <property type="term" value="F:lyase activity"/>
    <property type="evidence" value="ECO:0007669"/>
    <property type="project" value="UniProtKB-KW"/>
</dbReference>
<keyword evidence="7" id="KW-1185">Reference proteome</keyword>
<proteinExistence type="inferred from homology"/>
<evidence type="ECO:0000313" key="6">
    <source>
        <dbReference type="EMBL" id="SDJ14149.1"/>
    </source>
</evidence>
<sequence>MFDNYVLTDNSLENVKKDGEITGYKMRTRITYYRGIPLSMVHDIQVEVDGQEVPRESIRFSPDGEIYFTLEEMKTVTSYKWEYGQEGVVYVEQPGGLTPGEHKIKLTQVSRVAYIPVPFSGTQTKTLIVQ</sequence>